<protein>
    <submittedName>
        <fullName evidence="3">Type II/IV secretion system protein</fullName>
    </submittedName>
</protein>
<name>A0AAJ3Z4U4_9BACI</name>
<dbReference type="EMBL" id="CP035233">
    <property type="protein sequence ID" value="QAT68062.1"/>
    <property type="molecule type" value="Genomic_DNA"/>
</dbReference>
<keyword evidence="3" id="KW-0614">Plasmid</keyword>
<comment type="similarity">
    <text evidence="1">Belongs to the GSP E family.</text>
</comment>
<dbReference type="GO" id="GO:0016887">
    <property type="term" value="F:ATP hydrolysis activity"/>
    <property type="evidence" value="ECO:0007669"/>
    <property type="project" value="InterPro"/>
</dbReference>
<evidence type="ECO:0000259" key="2">
    <source>
        <dbReference type="Pfam" id="PF00437"/>
    </source>
</evidence>
<dbReference type="InterPro" id="IPR027417">
    <property type="entry name" value="P-loop_NTPase"/>
</dbReference>
<geneLocation type="plasmid" evidence="3 4">
    <name>unnamed1</name>
</geneLocation>
<dbReference type="AlphaFoldDB" id="A0AAJ3Z4U4"/>
<dbReference type="RefSeq" id="WP_128748514.1">
    <property type="nucleotide sequence ID" value="NZ_CP035233.1"/>
</dbReference>
<organism evidence="3 4">
    <name type="scientific">Bacillus glycinifermentans</name>
    <dbReference type="NCBI Taxonomy" id="1664069"/>
    <lineage>
        <taxon>Bacteria</taxon>
        <taxon>Bacillati</taxon>
        <taxon>Bacillota</taxon>
        <taxon>Bacilli</taxon>
        <taxon>Bacillales</taxon>
        <taxon>Bacillaceae</taxon>
        <taxon>Bacillus</taxon>
    </lineage>
</organism>
<evidence type="ECO:0000313" key="3">
    <source>
        <dbReference type="EMBL" id="QAT68062.1"/>
    </source>
</evidence>
<evidence type="ECO:0000256" key="1">
    <source>
        <dbReference type="ARBA" id="ARBA00006611"/>
    </source>
</evidence>
<feature type="domain" description="Bacterial type II secretion system protein E" evidence="2">
    <location>
        <begin position="139"/>
        <end position="311"/>
    </location>
</feature>
<dbReference type="Proteomes" id="UP000288675">
    <property type="component" value="Plasmid unnamed1"/>
</dbReference>
<dbReference type="Pfam" id="PF00437">
    <property type="entry name" value="T2SSE"/>
    <property type="match status" value="1"/>
</dbReference>
<proteinExistence type="inferred from homology"/>
<reference evidence="3 4" key="1">
    <citation type="submission" date="2019-01" db="EMBL/GenBank/DDBJ databases">
        <title>Genome sequence of Bacillus glycinifermentans SRCM103574.</title>
        <authorList>
            <person name="Kong H.-J."/>
            <person name="Jeong S.-Y."/>
            <person name="Jeong D.-Y."/>
        </authorList>
    </citation>
    <scope>NUCLEOTIDE SEQUENCE [LARGE SCALE GENOMIC DNA]</scope>
    <source>
        <strain evidence="3 4">SRCM103574</strain>
        <plasmid evidence="3 4">unnamed1</plasmid>
    </source>
</reference>
<accession>A0AAJ3Z4U4</accession>
<gene>
    <name evidence="3" type="ORF">EQZ20_24630</name>
</gene>
<dbReference type="PANTHER" id="PTHR30486:SF6">
    <property type="entry name" value="TYPE IV PILUS RETRACTATION ATPASE PILT"/>
    <property type="match status" value="1"/>
</dbReference>
<dbReference type="PANTHER" id="PTHR30486">
    <property type="entry name" value="TWITCHING MOTILITY PROTEIN PILT"/>
    <property type="match status" value="1"/>
</dbReference>
<dbReference type="PROSITE" id="PS00675">
    <property type="entry name" value="SIGMA54_INTERACT_1"/>
    <property type="match status" value="1"/>
</dbReference>
<dbReference type="Gene3D" id="3.40.50.300">
    <property type="entry name" value="P-loop containing nucleotide triphosphate hydrolases"/>
    <property type="match status" value="1"/>
</dbReference>
<dbReference type="InterPro" id="IPR050921">
    <property type="entry name" value="T4SS_GSP_E_ATPase"/>
</dbReference>
<evidence type="ECO:0000313" key="4">
    <source>
        <dbReference type="Proteomes" id="UP000288675"/>
    </source>
</evidence>
<dbReference type="Gene3D" id="3.30.450.380">
    <property type="match status" value="1"/>
</dbReference>
<dbReference type="InterPro" id="IPR001482">
    <property type="entry name" value="T2SS/T4SS_dom"/>
</dbReference>
<sequence>MIKKETLDAIKNSLREDHPELYHEAFTNDEAKEVFRKIIREVHGDLLDTHEKVDYVVRELVGMGLIEELKSDERVTDIGYDGDKLWVEGNGIEKYSIPYEENEAIKLISKFSSSTGKELTTKHNILNTSKDRMRLNAVHKSVAVDGTTMAIRVSRPGLALNEENFRSFAPMYMLDFLKAAAETRSNILISGETGTGKTELQKLFIKYIRPKERIALIETNKDMHVKETFPDRDIFYWVANETTSQEDLIAKAALRSHPVWIMPAEVVGREVYQMVQGILTGHRTATTLHSFDARATPYRLLGMAKQGYNVDERMFLDNIYRYFDFDFHIEKTIDGQRYLSEVVEFHNDHSATTVFKQEYTGDGFQIKTGELSPAFYANLKKFRSEFSGLPKEG</sequence>
<dbReference type="SUPFAM" id="SSF52540">
    <property type="entry name" value="P-loop containing nucleoside triphosphate hydrolases"/>
    <property type="match status" value="1"/>
</dbReference>
<dbReference type="InterPro" id="IPR025662">
    <property type="entry name" value="Sigma_54_int_dom_ATP-bd_1"/>
</dbReference>
<dbReference type="GeneID" id="39505815"/>